<reference evidence="2 3" key="2">
    <citation type="submission" date="2024-05" db="EMBL/GenBank/DDBJ databases">
        <authorList>
            <person name="Chen Y."/>
            <person name="Shah S."/>
            <person name="Dougan E. K."/>
            <person name="Thang M."/>
            <person name="Chan C."/>
        </authorList>
    </citation>
    <scope>NUCLEOTIDE SEQUENCE [LARGE SCALE GENOMIC DNA]</scope>
</reference>
<comment type="caution">
    <text evidence="1">The sequence shown here is derived from an EMBL/GenBank/DDBJ whole genome shotgun (WGS) entry which is preliminary data.</text>
</comment>
<evidence type="ECO:0000313" key="1">
    <source>
        <dbReference type="EMBL" id="CAI3985949.1"/>
    </source>
</evidence>
<accession>A0A9P1C6H3</accession>
<gene>
    <name evidence="1" type="ORF">C1SCF055_LOCUS13336</name>
</gene>
<protein>
    <submittedName>
        <fullName evidence="1">Uncharacterized protein</fullName>
    </submittedName>
</protein>
<dbReference type="EMBL" id="CAMXCT020001030">
    <property type="protein sequence ID" value="CAL1139324.1"/>
    <property type="molecule type" value="Genomic_DNA"/>
</dbReference>
<dbReference type="EMBL" id="CAMXCT010001030">
    <property type="protein sequence ID" value="CAI3985949.1"/>
    <property type="molecule type" value="Genomic_DNA"/>
</dbReference>
<dbReference type="OrthoDB" id="431200at2759"/>
<evidence type="ECO:0000313" key="3">
    <source>
        <dbReference type="Proteomes" id="UP001152797"/>
    </source>
</evidence>
<dbReference type="Proteomes" id="UP001152797">
    <property type="component" value="Unassembled WGS sequence"/>
</dbReference>
<dbReference type="EMBL" id="CAMXCT030001030">
    <property type="protein sequence ID" value="CAL4773261.1"/>
    <property type="molecule type" value="Genomic_DNA"/>
</dbReference>
<dbReference type="AlphaFoldDB" id="A0A9P1C6H3"/>
<organism evidence="1">
    <name type="scientific">Cladocopium goreaui</name>
    <dbReference type="NCBI Taxonomy" id="2562237"/>
    <lineage>
        <taxon>Eukaryota</taxon>
        <taxon>Sar</taxon>
        <taxon>Alveolata</taxon>
        <taxon>Dinophyceae</taxon>
        <taxon>Suessiales</taxon>
        <taxon>Symbiodiniaceae</taxon>
        <taxon>Cladocopium</taxon>
    </lineage>
</organism>
<reference evidence="1" key="1">
    <citation type="submission" date="2022-10" db="EMBL/GenBank/DDBJ databases">
        <authorList>
            <person name="Chen Y."/>
            <person name="Dougan E. K."/>
            <person name="Chan C."/>
            <person name="Rhodes N."/>
            <person name="Thang M."/>
        </authorList>
    </citation>
    <scope>NUCLEOTIDE SEQUENCE</scope>
</reference>
<name>A0A9P1C6H3_9DINO</name>
<proteinExistence type="predicted"/>
<sequence>MGGHGDDSQDAIAALQAAVERLGKAHDFRELTAGRQECLRLAAQLRDSHAEGKSNVEKLLSINKVLHQELRRERLRADSSDKSRYRMCFSREKETGEVDFTIQPDAKGSSHAAIEELRSQLADDSSALWNGTLSKFASHIDRFSAILPSPHCLWTPEQKVLQEPSISQKVFEDLHDLEGNPEHRESSDDEVDVRKRPEYWGVRVRELAQFHQTIREELVAYCADHMMRFGANGCVHLCKKGSCKWGDHSGIQHQKLEDKSGASELLPNMHAVVARYVKPQTRDVGKSWALKLHPEGLRITHFITHTWEELFADFVGSLEHALDAEDVVWVCSLALDQNADIGKLLNVELSKSPFALALQRASKQLVVLDRDLKVPRRSWCAYELALATRFSMPAFLWPHPKSNIEKLKAEIKSLDLRSASASSLDDQEKILKDIQENEGYEKLNARYRSLLQLTLNFYSSAMSQVAALSAQIQEAVKGKDSEREAQLLQLRRFELRRLEETHGAEQRCAMLQARCRSLEQELEQMRGFVRSVAKAGVHKHHKHDDKHAEDWMLAETGREQDQLQEPPVVKSSSCCSSVPLFNRM</sequence>
<keyword evidence="3" id="KW-1185">Reference proteome</keyword>
<evidence type="ECO:0000313" key="2">
    <source>
        <dbReference type="EMBL" id="CAL4773261.1"/>
    </source>
</evidence>